<dbReference type="AlphaFoldDB" id="A0A0F8ZB90"/>
<evidence type="ECO:0000313" key="1">
    <source>
        <dbReference type="EMBL" id="KKK90998.1"/>
    </source>
</evidence>
<name>A0A0F8ZB90_9ZZZZ</name>
<dbReference type="EMBL" id="LAZR01048849">
    <property type="protein sequence ID" value="KKK90998.1"/>
    <property type="molecule type" value="Genomic_DNA"/>
</dbReference>
<comment type="caution">
    <text evidence="1">The sequence shown here is derived from an EMBL/GenBank/DDBJ whole genome shotgun (WGS) entry which is preliminary data.</text>
</comment>
<gene>
    <name evidence="1" type="ORF">LCGC14_2717400</name>
</gene>
<organism evidence="1">
    <name type="scientific">marine sediment metagenome</name>
    <dbReference type="NCBI Taxonomy" id="412755"/>
    <lineage>
        <taxon>unclassified sequences</taxon>
        <taxon>metagenomes</taxon>
        <taxon>ecological metagenomes</taxon>
    </lineage>
</organism>
<protein>
    <submittedName>
        <fullName evidence="1">Uncharacterized protein</fullName>
    </submittedName>
</protein>
<reference evidence="1" key="1">
    <citation type="journal article" date="2015" name="Nature">
        <title>Complex archaea that bridge the gap between prokaryotes and eukaryotes.</title>
        <authorList>
            <person name="Spang A."/>
            <person name="Saw J.H."/>
            <person name="Jorgensen S.L."/>
            <person name="Zaremba-Niedzwiedzka K."/>
            <person name="Martijn J."/>
            <person name="Lind A.E."/>
            <person name="van Eijk R."/>
            <person name="Schleper C."/>
            <person name="Guy L."/>
            <person name="Ettema T.J."/>
        </authorList>
    </citation>
    <scope>NUCLEOTIDE SEQUENCE</scope>
</reference>
<proteinExistence type="predicted"/>
<sequence length="169" mass="17515">MWGHWPRALVMAAVIFGRLVSSHSSSSAKGMSQLSSQAITSSSAASKSGAAAIRRALASVPQYAANTVLGWPPGISTTVDSLGWTVQGPGVNSVITSSKDRASPETGRGFGSCGVTGVMKVFKVFWAQNAGESPVNQLCLKFIALVTGVLIQYAVDVANRALDIAMSDL</sequence>
<accession>A0A0F8ZB90</accession>